<feature type="region of interest" description="Disordered" evidence="1">
    <location>
        <begin position="175"/>
        <end position="303"/>
    </location>
</feature>
<dbReference type="SUPFAM" id="SSF49329">
    <property type="entry name" value="Cu,Zn superoxide dismutase-like"/>
    <property type="match status" value="1"/>
</dbReference>
<evidence type="ECO:0000313" key="5">
    <source>
        <dbReference type="Proteomes" id="UP000838763"/>
    </source>
</evidence>
<accession>A0A9P1H237</accession>
<comment type="caution">
    <text evidence="4">The sequence shown here is derived from an EMBL/GenBank/DDBJ whole genome shotgun (WGS) entry which is preliminary data.</text>
</comment>
<dbReference type="GO" id="GO:0006801">
    <property type="term" value="P:superoxide metabolic process"/>
    <property type="evidence" value="ECO:0007669"/>
    <property type="project" value="InterPro"/>
</dbReference>
<name>A0A9P1H237_9PEZI</name>
<feature type="compositionally biased region" description="Acidic residues" evidence="1">
    <location>
        <begin position="194"/>
        <end position="248"/>
    </location>
</feature>
<evidence type="ECO:0000313" key="4">
    <source>
        <dbReference type="EMBL" id="CAI4214500.1"/>
    </source>
</evidence>
<proteinExistence type="predicted"/>
<dbReference type="InterPro" id="IPR036423">
    <property type="entry name" value="SOD-like_Cu/Zn_dom_sf"/>
</dbReference>
<keyword evidence="5" id="KW-1185">Reference proteome</keyword>
<dbReference type="Proteomes" id="UP000838763">
    <property type="component" value="Unassembled WGS sequence"/>
</dbReference>
<evidence type="ECO:0000256" key="2">
    <source>
        <dbReference type="SAM" id="SignalP"/>
    </source>
</evidence>
<keyword evidence="2" id="KW-0732">Signal</keyword>
<dbReference type="InterPro" id="IPR001424">
    <property type="entry name" value="SOD_Cu_Zn_dom"/>
</dbReference>
<feature type="domain" description="Superoxide dismutase copper/zinc binding" evidence="3">
    <location>
        <begin position="61"/>
        <end position="168"/>
    </location>
</feature>
<dbReference type="InterPro" id="IPR053257">
    <property type="entry name" value="Cu-only_SOD"/>
</dbReference>
<gene>
    <name evidence="4" type="ORF">PPNO1_LOCUS4234</name>
</gene>
<dbReference type="Pfam" id="PF00080">
    <property type="entry name" value="Sod_Cu"/>
    <property type="match status" value="1"/>
</dbReference>
<dbReference type="PANTHER" id="PTHR20910">
    <property type="entry name" value="AGAP001623-PA"/>
    <property type="match status" value="1"/>
</dbReference>
<feature type="signal peptide" evidence="2">
    <location>
        <begin position="1"/>
        <end position="17"/>
    </location>
</feature>
<feature type="compositionally biased region" description="Acidic residues" evidence="1">
    <location>
        <begin position="256"/>
        <end position="281"/>
    </location>
</feature>
<evidence type="ECO:0000256" key="1">
    <source>
        <dbReference type="SAM" id="MobiDB-lite"/>
    </source>
</evidence>
<evidence type="ECO:0000259" key="3">
    <source>
        <dbReference type="Pfam" id="PF00080"/>
    </source>
</evidence>
<organism evidence="4 5">
    <name type="scientific">Parascedosporium putredinis</name>
    <dbReference type="NCBI Taxonomy" id="1442378"/>
    <lineage>
        <taxon>Eukaryota</taxon>
        <taxon>Fungi</taxon>
        <taxon>Dikarya</taxon>
        <taxon>Ascomycota</taxon>
        <taxon>Pezizomycotina</taxon>
        <taxon>Sordariomycetes</taxon>
        <taxon>Hypocreomycetidae</taxon>
        <taxon>Microascales</taxon>
        <taxon>Microascaceae</taxon>
        <taxon>Parascedosporium</taxon>
    </lineage>
</organism>
<dbReference type="GO" id="GO:0046872">
    <property type="term" value="F:metal ion binding"/>
    <property type="evidence" value="ECO:0007669"/>
    <property type="project" value="InterPro"/>
</dbReference>
<feature type="chain" id="PRO_5040117908" description="Superoxide dismutase copper/zinc binding domain-containing protein" evidence="2">
    <location>
        <begin position="18"/>
        <end position="303"/>
    </location>
</feature>
<protein>
    <recommendedName>
        <fullName evidence="3">Superoxide dismutase copper/zinc binding domain-containing protein</fullName>
    </recommendedName>
</protein>
<sequence>MRNFEVAVILAAAGALAQTVGTEHNAVIVSDSPVGAKYIANFEGIITGRVLAGSDAFGIGVTFHVALTGLSEADGPYKFHLHEFPVPASGDCAGTGGHLDPFGRTQEPACESDWPESCEVGDLSGKHGTVEGTSDEYSFHDLFTSLNPANDAFFGDKSIVLHNNNGDRVACASFAPVPKETTGEEPVEVIPELPAEEPEEETPAPETPPAEEDEECEAEPEEPPEEPVTETPPAEEDEECEAEPEEPAEGGHPEEPVEGEVTPEEPVEGEVTPEEPVDDPEIIVIGPIEGEEEEEEDGMRLGP</sequence>
<dbReference type="PANTHER" id="PTHR20910:SF1">
    <property type="entry name" value="SUPEROXIDE DISMUTASE COPPER_ZINC BINDING DOMAIN-CONTAINING PROTEIN"/>
    <property type="match status" value="1"/>
</dbReference>
<dbReference type="AlphaFoldDB" id="A0A9P1H237"/>
<dbReference type="OrthoDB" id="159229at2759"/>
<reference evidence="4" key="1">
    <citation type="submission" date="2022-11" db="EMBL/GenBank/DDBJ databases">
        <authorList>
            <person name="Scott C."/>
            <person name="Bruce N."/>
        </authorList>
    </citation>
    <scope>NUCLEOTIDE SEQUENCE</scope>
</reference>
<dbReference type="Gene3D" id="2.60.40.200">
    <property type="entry name" value="Superoxide dismutase, copper/zinc binding domain"/>
    <property type="match status" value="1"/>
</dbReference>
<dbReference type="EMBL" id="CALLCH030000011">
    <property type="protein sequence ID" value="CAI4214500.1"/>
    <property type="molecule type" value="Genomic_DNA"/>
</dbReference>